<evidence type="ECO:0000256" key="3">
    <source>
        <dbReference type="ARBA" id="ARBA00022487"/>
    </source>
</evidence>
<dbReference type="SUPFAM" id="SSF53474">
    <property type="entry name" value="alpha/beta-Hydrolases"/>
    <property type="match status" value="1"/>
</dbReference>
<keyword evidence="10" id="KW-1185">Reference proteome</keyword>
<comment type="similarity">
    <text evidence="1 8">Belongs to the esterase D family.</text>
</comment>
<dbReference type="PANTHER" id="PTHR10061">
    <property type="entry name" value="S-FORMYLGLUTATHIONE HYDROLASE"/>
    <property type="match status" value="1"/>
</dbReference>
<dbReference type="OrthoDB" id="9782200at2"/>
<evidence type="ECO:0000256" key="6">
    <source>
        <dbReference type="NCBIfam" id="TIGR02821"/>
    </source>
</evidence>
<evidence type="ECO:0000256" key="4">
    <source>
        <dbReference type="ARBA" id="ARBA00022801"/>
    </source>
</evidence>
<dbReference type="InterPro" id="IPR029058">
    <property type="entry name" value="AB_hydrolase_fold"/>
</dbReference>
<sequence length="278" mass="30612">MEVISQNRCFDGVQMVCTHPSQVCGVDMTFGVYLPPQAEDGPVPVLWYLSGLTCTHENAMVKGGFQRHAAENGIAVIFPDTSPRGEGVADDDAYDLGQGAGFYVNATRAPWTAHYRMYDYVLEELRGLVLDNLPIADVHGVTGHSMGGHGALTLALRNPDRFDSLSAFAPIANPTRSDWGRKQLSAYLGDDESAWACYDSSLLLEEHGWKDAILIDQGAGDQFLDLLRPEALASVLARRRQAGLVRMQPGYDHSYYFVASFAGDHVGWHAERLHRRSN</sequence>
<dbReference type="Proteomes" id="UP000295277">
    <property type="component" value="Unassembled WGS sequence"/>
</dbReference>
<dbReference type="InterPro" id="IPR014186">
    <property type="entry name" value="S-formylglutathione_hydrol"/>
</dbReference>
<dbReference type="GO" id="GO:0052689">
    <property type="term" value="F:carboxylic ester hydrolase activity"/>
    <property type="evidence" value="ECO:0007669"/>
    <property type="project" value="UniProtKB-KW"/>
</dbReference>
<dbReference type="RefSeq" id="WP_132695202.1">
    <property type="nucleotide sequence ID" value="NZ_SLVM01000013.1"/>
</dbReference>
<feature type="active site" description="Charge relay system" evidence="7">
    <location>
        <position position="253"/>
    </location>
</feature>
<dbReference type="GO" id="GO:0046294">
    <property type="term" value="P:formaldehyde catabolic process"/>
    <property type="evidence" value="ECO:0007669"/>
    <property type="project" value="InterPro"/>
</dbReference>
<accession>A0A4R1YTY8</accession>
<dbReference type="Pfam" id="PF00756">
    <property type="entry name" value="Esterase"/>
    <property type="match status" value="1"/>
</dbReference>
<proteinExistence type="inferred from homology"/>
<evidence type="ECO:0000313" key="10">
    <source>
        <dbReference type="Proteomes" id="UP000295277"/>
    </source>
</evidence>
<dbReference type="PANTHER" id="PTHR10061:SF0">
    <property type="entry name" value="S-FORMYLGLUTATHIONE HYDROLASE"/>
    <property type="match status" value="1"/>
</dbReference>
<dbReference type="NCBIfam" id="TIGR02821">
    <property type="entry name" value="fghA_ester_D"/>
    <property type="match status" value="1"/>
</dbReference>
<dbReference type="FunFam" id="3.40.50.1820:FF:000002">
    <property type="entry name" value="S-formylglutathione hydrolase"/>
    <property type="match status" value="1"/>
</dbReference>
<name>A0A4R1YTY8_9RHOB</name>
<dbReference type="EMBL" id="SLVM01000013">
    <property type="protein sequence ID" value="TCM83524.1"/>
    <property type="molecule type" value="Genomic_DNA"/>
</dbReference>
<evidence type="ECO:0000256" key="7">
    <source>
        <dbReference type="PIRSR" id="PIRSR614186-1"/>
    </source>
</evidence>
<organism evidence="9 10">
    <name type="scientific">Rhodovulum steppense</name>
    <dbReference type="NCBI Taxonomy" id="540251"/>
    <lineage>
        <taxon>Bacteria</taxon>
        <taxon>Pseudomonadati</taxon>
        <taxon>Pseudomonadota</taxon>
        <taxon>Alphaproteobacteria</taxon>
        <taxon>Rhodobacterales</taxon>
        <taxon>Paracoccaceae</taxon>
        <taxon>Rhodovulum</taxon>
    </lineage>
</organism>
<reference evidence="9 10" key="1">
    <citation type="submission" date="2019-03" db="EMBL/GenBank/DDBJ databases">
        <title>Genomic Encyclopedia of Type Strains, Phase IV (KMG-IV): sequencing the most valuable type-strain genomes for metagenomic binning, comparative biology and taxonomic classification.</title>
        <authorList>
            <person name="Goeker M."/>
        </authorList>
    </citation>
    <scope>NUCLEOTIDE SEQUENCE [LARGE SCALE GENOMIC DNA]</scope>
    <source>
        <strain evidence="9 10">DSM 21153</strain>
    </source>
</reference>
<dbReference type="InterPro" id="IPR000801">
    <property type="entry name" value="Esterase-like"/>
</dbReference>
<protein>
    <recommendedName>
        <fullName evidence="2 6">S-formylglutathione hydrolase</fullName>
        <ecNumber evidence="2 6">3.1.2.12</ecNumber>
    </recommendedName>
</protein>
<evidence type="ECO:0000256" key="2">
    <source>
        <dbReference type="ARBA" id="ARBA00012479"/>
    </source>
</evidence>
<feature type="active site" description="Charge relay system" evidence="7">
    <location>
        <position position="221"/>
    </location>
</feature>
<comment type="caution">
    <text evidence="9">The sequence shown here is derived from an EMBL/GenBank/DDBJ whole genome shotgun (WGS) entry which is preliminary data.</text>
</comment>
<keyword evidence="4 8" id="KW-0378">Hydrolase</keyword>
<dbReference type="AlphaFoldDB" id="A0A4R1YTY8"/>
<comment type="catalytic activity">
    <reaction evidence="5 8">
        <text>S-formylglutathione + H2O = formate + glutathione + H(+)</text>
        <dbReference type="Rhea" id="RHEA:14961"/>
        <dbReference type="ChEBI" id="CHEBI:15377"/>
        <dbReference type="ChEBI" id="CHEBI:15378"/>
        <dbReference type="ChEBI" id="CHEBI:15740"/>
        <dbReference type="ChEBI" id="CHEBI:57688"/>
        <dbReference type="ChEBI" id="CHEBI:57925"/>
        <dbReference type="EC" id="3.1.2.12"/>
    </reaction>
</comment>
<dbReference type="EC" id="3.1.2.12" evidence="2 6"/>
<dbReference type="GO" id="GO:0018738">
    <property type="term" value="F:S-formylglutathione hydrolase activity"/>
    <property type="evidence" value="ECO:0007669"/>
    <property type="project" value="UniProtKB-UniRule"/>
</dbReference>
<feature type="active site" description="Charge relay system" evidence="7">
    <location>
        <position position="145"/>
    </location>
</feature>
<dbReference type="GO" id="GO:0005829">
    <property type="term" value="C:cytosol"/>
    <property type="evidence" value="ECO:0007669"/>
    <property type="project" value="TreeGrafter"/>
</dbReference>
<evidence type="ECO:0000313" key="9">
    <source>
        <dbReference type="EMBL" id="TCM83524.1"/>
    </source>
</evidence>
<evidence type="ECO:0000256" key="1">
    <source>
        <dbReference type="ARBA" id="ARBA00005622"/>
    </source>
</evidence>
<keyword evidence="3 8" id="KW-0719">Serine esterase</keyword>
<dbReference type="Gene3D" id="3.40.50.1820">
    <property type="entry name" value="alpha/beta hydrolase"/>
    <property type="match status" value="1"/>
</dbReference>
<comment type="function">
    <text evidence="8">Serine hydrolase involved in the detoxification of formaldehyde.</text>
</comment>
<gene>
    <name evidence="9" type="ORF">EV216_11368</name>
</gene>
<evidence type="ECO:0000256" key="5">
    <source>
        <dbReference type="ARBA" id="ARBA00047590"/>
    </source>
</evidence>
<evidence type="ECO:0000256" key="8">
    <source>
        <dbReference type="RuleBase" id="RU363068"/>
    </source>
</evidence>